<evidence type="ECO:0000313" key="2">
    <source>
        <dbReference type="EMBL" id="GHF91641.1"/>
    </source>
</evidence>
<evidence type="ECO:0000256" key="1">
    <source>
        <dbReference type="SAM" id="SignalP"/>
    </source>
</evidence>
<dbReference type="EMBL" id="BNBE01000001">
    <property type="protein sequence ID" value="GHF91641.1"/>
    <property type="molecule type" value="Genomic_DNA"/>
</dbReference>
<protein>
    <recommendedName>
        <fullName evidence="4">Secreted protein</fullName>
    </recommendedName>
</protein>
<gene>
    <name evidence="2" type="ORF">GCM10017667_21230</name>
</gene>
<organism evidence="2 3">
    <name type="scientific">Streptomyces filamentosus</name>
    <name type="common">Streptomyces roseosporus</name>
    <dbReference type="NCBI Taxonomy" id="67294"/>
    <lineage>
        <taxon>Bacteria</taxon>
        <taxon>Bacillati</taxon>
        <taxon>Actinomycetota</taxon>
        <taxon>Actinomycetes</taxon>
        <taxon>Kitasatosporales</taxon>
        <taxon>Streptomycetaceae</taxon>
        <taxon>Streptomyces</taxon>
    </lineage>
</organism>
<accession>A0A919BHA1</accession>
<evidence type="ECO:0008006" key="4">
    <source>
        <dbReference type="Google" id="ProtNLM"/>
    </source>
</evidence>
<evidence type="ECO:0000313" key="3">
    <source>
        <dbReference type="Proteomes" id="UP000632849"/>
    </source>
</evidence>
<proteinExistence type="predicted"/>
<keyword evidence="1" id="KW-0732">Signal</keyword>
<comment type="caution">
    <text evidence="2">The sequence shown here is derived from an EMBL/GenBank/DDBJ whole genome shotgun (WGS) entry which is preliminary data.</text>
</comment>
<keyword evidence="3" id="KW-1185">Reference proteome</keyword>
<feature type="chain" id="PRO_5036719154" description="Secreted protein" evidence="1">
    <location>
        <begin position="28"/>
        <end position="137"/>
    </location>
</feature>
<reference evidence="2" key="1">
    <citation type="journal article" date="2014" name="Int. J. Syst. Evol. Microbiol.">
        <title>Complete genome sequence of Corynebacterium casei LMG S-19264T (=DSM 44701T), isolated from a smear-ripened cheese.</title>
        <authorList>
            <consortium name="US DOE Joint Genome Institute (JGI-PGF)"/>
            <person name="Walter F."/>
            <person name="Albersmeier A."/>
            <person name="Kalinowski J."/>
            <person name="Ruckert C."/>
        </authorList>
    </citation>
    <scope>NUCLEOTIDE SEQUENCE</scope>
    <source>
        <strain evidence="2">JCM 4122</strain>
    </source>
</reference>
<dbReference type="RefSeq" id="WP_150230151.1">
    <property type="nucleotide sequence ID" value="NZ_BNBE01000001.1"/>
</dbReference>
<dbReference type="AlphaFoldDB" id="A0A919BHA1"/>
<feature type="signal peptide" evidence="1">
    <location>
        <begin position="1"/>
        <end position="27"/>
    </location>
</feature>
<name>A0A919BHA1_STRFL</name>
<dbReference type="GeneID" id="95660669"/>
<reference evidence="2" key="2">
    <citation type="submission" date="2020-09" db="EMBL/GenBank/DDBJ databases">
        <authorList>
            <person name="Sun Q."/>
            <person name="Ohkuma M."/>
        </authorList>
    </citation>
    <scope>NUCLEOTIDE SEQUENCE</scope>
    <source>
        <strain evidence="2">JCM 4122</strain>
    </source>
</reference>
<sequence>MRSPLVHAGALAAALALTLAPAGPAHAEVTSGSAGCTTEGARGRMAWTNYHGPGATIGLTFTLTDTLDDRKPVRVRLLSKDTFGRIHQWGWRTNARGEGTTETWRTSASHPNGLFDIAVEVARFDSNGVHRNGCTTW</sequence>
<dbReference type="Proteomes" id="UP000632849">
    <property type="component" value="Unassembled WGS sequence"/>
</dbReference>